<dbReference type="Proteomes" id="UP001055453">
    <property type="component" value="Chromosome"/>
</dbReference>
<keyword evidence="2" id="KW-1185">Reference proteome</keyword>
<dbReference type="EMBL" id="AP025732">
    <property type="protein sequence ID" value="BDI16518.1"/>
    <property type="molecule type" value="Genomic_DNA"/>
</dbReference>
<gene>
    <name evidence="1" type="ORF">ANSO36C_23200</name>
</gene>
<reference evidence="1" key="1">
    <citation type="submission" date="2022-04" db="EMBL/GenBank/DDBJ databases">
        <title>Complete genome sequence of a cyanobacterium, Nostoc sp. SO-36, isolated in Antarctica.</title>
        <authorList>
            <person name="Kanesaki Y."/>
            <person name="Effendi D."/>
            <person name="Sakamoto T."/>
            <person name="Ohtani S."/>
            <person name="Awai K."/>
        </authorList>
    </citation>
    <scope>NUCLEOTIDE SEQUENCE</scope>
    <source>
        <strain evidence="1">SO-36</strain>
    </source>
</reference>
<accession>A0ABN6Q592</accession>
<dbReference type="RefSeq" id="WP_251959660.1">
    <property type="nucleotide sequence ID" value="NZ_AP025732.1"/>
</dbReference>
<dbReference type="InterPro" id="IPR014971">
    <property type="entry name" value="KGK"/>
</dbReference>
<name>A0ABN6Q592_NOSCO</name>
<proteinExistence type="predicted"/>
<protein>
    <recommendedName>
        <fullName evidence="3">KGK family protein</fullName>
    </recommendedName>
</protein>
<evidence type="ECO:0008006" key="3">
    <source>
        <dbReference type="Google" id="ProtNLM"/>
    </source>
</evidence>
<organism evidence="1 2">
    <name type="scientific">Nostoc cf. commune SO-36</name>
    <dbReference type="NCBI Taxonomy" id="449208"/>
    <lineage>
        <taxon>Bacteria</taxon>
        <taxon>Bacillati</taxon>
        <taxon>Cyanobacteriota</taxon>
        <taxon>Cyanophyceae</taxon>
        <taxon>Nostocales</taxon>
        <taxon>Nostocaceae</taxon>
        <taxon>Nostoc</taxon>
    </lineage>
</organism>
<sequence>MSNICQLLDFGADVLLFNKDTYIVSRFKELISENFNQKFRTQLREHHSDFSVSGIFNRLCINEVNFKVEDITWQSSSEGINCKVFRVGSTNWQGGKLRIKVSTGIVSPLMYKQDAKLNIIVVLEFYSDNPNEPESPLDDIRKMIQAEAT</sequence>
<evidence type="ECO:0000313" key="1">
    <source>
        <dbReference type="EMBL" id="BDI16518.1"/>
    </source>
</evidence>
<evidence type="ECO:0000313" key="2">
    <source>
        <dbReference type="Proteomes" id="UP001055453"/>
    </source>
</evidence>
<dbReference type="Pfam" id="PF08872">
    <property type="entry name" value="KGK"/>
    <property type="match status" value="1"/>
</dbReference>